<reference evidence="9" key="1">
    <citation type="journal article" date="2023" name="Plant J.">
        <title>The genome of the king protea, Protea cynaroides.</title>
        <authorList>
            <person name="Chang J."/>
            <person name="Duong T.A."/>
            <person name="Schoeman C."/>
            <person name="Ma X."/>
            <person name="Roodt D."/>
            <person name="Barker N."/>
            <person name="Li Z."/>
            <person name="Van de Peer Y."/>
            <person name="Mizrachi E."/>
        </authorList>
    </citation>
    <scope>NUCLEOTIDE SEQUENCE</scope>
    <source>
        <tissue evidence="9">Young leaves</tissue>
    </source>
</reference>
<evidence type="ECO:0000256" key="6">
    <source>
        <dbReference type="ARBA" id="ARBA00023295"/>
    </source>
</evidence>
<dbReference type="PANTHER" id="PTHR23421">
    <property type="entry name" value="BETA-GALACTOSIDASE RELATED"/>
    <property type="match status" value="1"/>
</dbReference>
<dbReference type="EMBL" id="JAMYWD010000004">
    <property type="protein sequence ID" value="KAJ4973802.1"/>
    <property type="molecule type" value="Genomic_DNA"/>
</dbReference>
<name>A0A9Q0KNI9_9MAGN</name>
<dbReference type="GO" id="GO:0005975">
    <property type="term" value="P:carbohydrate metabolic process"/>
    <property type="evidence" value="ECO:0007669"/>
    <property type="project" value="InterPro"/>
</dbReference>
<comment type="caution">
    <text evidence="9">The sequence shown here is derived from an EMBL/GenBank/DDBJ whole genome shotgun (WGS) entry which is preliminary data.</text>
</comment>
<keyword evidence="6" id="KW-0326">Glycosidase</keyword>
<dbReference type="InterPro" id="IPR017853">
    <property type="entry name" value="GH"/>
</dbReference>
<evidence type="ECO:0000259" key="7">
    <source>
        <dbReference type="Pfam" id="PF01301"/>
    </source>
</evidence>
<dbReference type="FunFam" id="2.60.120.260:FF:000142">
    <property type="entry name" value="Beta-galactosidase"/>
    <property type="match status" value="1"/>
</dbReference>
<dbReference type="EC" id="3.2.1.23" evidence="3"/>
<comment type="similarity">
    <text evidence="2">Belongs to the glycosyl hydrolase 35 family.</text>
</comment>
<evidence type="ECO:0000256" key="2">
    <source>
        <dbReference type="ARBA" id="ARBA00009809"/>
    </source>
</evidence>
<evidence type="ECO:0000313" key="9">
    <source>
        <dbReference type="EMBL" id="KAJ4973802.1"/>
    </source>
</evidence>
<keyword evidence="4" id="KW-0732">Signal</keyword>
<dbReference type="Proteomes" id="UP001141806">
    <property type="component" value="Unassembled WGS sequence"/>
</dbReference>
<keyword evidence="10" id="KW-1185">Reference proteome</keyword>
<evidence type="ECO:0000313" key="10">
    <source>
        <dbReference type="Proteomes" id="UP001141806"/>
    </source>
</evidence>
<gene>
    <name evidence="9" type="ORF">NE237_006976</name>
</gene>
<dbReference type="InterPro" id="IPR041392">
    <property type="entry name" value="GHD"/>
</dbReference>
<evidence type="ECO:0000256" key="4">
    <source>
        <dbReference type="ARBA" id="ARBA00022729"/>
    </source>
</evidence>
<protein>
    <recommendedName>
        <fullName evidence="3">beta-galactosidase</fullName>
        <ecNumber evidence="3">3.2.1.23</ecNumber>
    </recommendedName>
</protein>
<feature type="domain" description="Beta-galactosidase beta-sandwich" evidence="8">
    <location>
        <begin position="136"/>
        <end position="190"/>
    </location>
</feature>
<evidence type="ECO:0000256" key="5">
    <source>
        <dbReference type="ARBA" id="ARBA00022801"/>
    </source>
</evidence>
<accession>A0A9Q0KNI9</accession>
<sequence length="234" mass="26235">MKREIMQLNLGERWVADLSVSVILCLPTRFIGWGLPFHYRAAEDVAFAVAHFLQSGGVLQNYYMYHEGTNFGRTSGGPCITTSYDYDAPLDEYGLLNQPEWGHLKRLHEVLKSVEKILVKQSVVHKDIESNVFCTFTDNSTGNSVCFLSNINDNKDVTVDLQNYGHYFLPAWSVSILADCNKEVYNSAMVSTQISLRTKKPSNVGTELNWAWKAEPLEDALKGEGSPTACKRAS</sequence>
<dbReference type="AlphaFoldDB" id="A0A9Q0KNI9"/>
<dbReference type="SUPFAM" id="SSF51445">
    <property type="entry name" value="(Trans)glycosidases"/>
    <property type="match status" value="1"/>
</dbReference>
<evidence type="ECO:0000259" key="8">
    <source>
        <dbReference type="Pfam" id="PF17834"/>
    </source>
</evidence>
<dbReference type="GO" id="GO:0004565">
    <property type="term" value="F:beta-galactosidase activity"/>
    <property type="evidence" value="ECO:0007669"/>
    <property type="project" value="UniProtKB-EC"/>
</dbReference>
<evidence type="ECO:0000256" key="1">
    <source>
        <dbReference type="ARBA" id="ARBA00001412"/>
    </source>
</evidence>
<dbReference type="PRINTS" id="PR00742">
    <property type="entry name" value="GLHYDRLASE35"/>
</dbReference>
<proteinExistence type="inferred from homology"/>
<dbReference type="Pfam" id="PF17834">
    <property type="entry name" value="GHD"/>
    <property type="match status" value="1"/>
</dbReference>
<comment type="catalytic activity">
    <reaction evidence="1">
        <text>Hydrolysis of terminal non-reducing beta-D-galactose residues in beta-D-galactosides.</text>
        <dbReference type="EC" id="3.2.1.23"/>
    </reaction>
</comment>
<dbReference type="Pfam" id="PF01301">
    <property type="entry name" value="Glyco_hydro_35"/>
    <property type="match status" value="1"/>
</dbReference>
<dbReference type="OrthoDB" id="1917949at2759"/>
<keyword evidence="5" id="KW-0378">Hydrolase</keyword>
<feature type="domain" description="Glycoside hydrolase 35 catalytic" evidence="7">
    <location>
        <begin position="29"/>
        <end position="109"/>
    </location>
</feature>
<evidence type="ECO:0000256" key="3">
    <source>
        <dbReference type="ARBA" id="ARBA00012756"/>
    </source>
</evidence>
<dbReference type="InterPro" id="IPR031330">
    <property type="entry name" value="Gly_Hdrlase_35_cat"/>
</dbReference>
<dbReference type="InterPro" id="IPR001944">
    <property type="entry name" value="Glycoside_Hdrlase_35"/>
</dbReference>
<dbReference type="Gene3D" id="3.20.20.80">
    <property type="entry name" value="Glycosidases"/>
    <property type="match status" value="1"/>
</dbReference>
<organism evidence="9 10">
    <name type="scientific">Protea cynaroides</name>
    <dbReference type="NCBI Taxonomy" id="273540"/>
    <lineage>
        <taxon>Eukaryota</taxon>
        <taxon>Viridiplantae</taxon>
        <taxon>Streptophyta</taxon>
        <taxon>Embryophyta</taxon>
        <taxon>Tracheophyta</taxon>
        <taxon>Spermatophyta</taxon>
        <taxon>Magnoliopsida</taxon>
        <taxon>Proteales</taxon>
        <taxon>Proteaceae</taxon>
        <taxon>Protea</taxon>
    </lineage>
</organism>